<feature type="domain" description="Carbohydrate-binding" evidence="4">
    <location>
        <begin position="502"/>
        <end position="693"/>
    </location>
</feature>
<dbReference type="PANTHER" id="PTHR48081">
    <property type="entry name" value="AB HYDROLASE SUPERFAMILY PROTEIN C4A8.06C"/>
    <property type="match status" value="1"/>
</dbReference>
<evidence type="ECO:0000259" key="4">
    <source>
        <dbReference type="Pfam" id="PF06452"/>
    </source>
</evidence>
<dbReference type="GO" id="GO:0016052">
    <property type="term" value="P:carbohydrate catabolic process"/>
    <property type="evidence" value="ECO:0007669"/>
    <property type="project" value="InterPro"/>
</dbReference>
<dbReference type="InterPro" id="IPR050300">
    <property type="entry name" value="GDXG_lipolytic_enzyme"/>
</dbReference>
<evidence type="ECO:0000259" key="3">
    <source>
        <dbReference type="Pfam" id="PF00326"/>
    </source>
</evidence>
<keyword evidence="2" id="KW-0472">Membrane</keyword>
<reference evidence="6" key="1">
    <citation type="submission" date="2022-05" db="EMBL/GenBank/DDBJ databases">
        <title>Novel bacterial taxa in a minimal lignocellulolytic consortium and its capacity to transform plastics disclosed by genome-resolved metagenomics.</title>
        <authorList>
            <person name="Rodriguez C.A.D."/>
            <person name="Diaz-Garcia L."/>
            <person name="Herrera K."/>
            <person name="Tarazona N.A."/>
            <person name="Sproer C."/>
            <person name="Overmann J."/>
            <person name="Jimenez D.J."/>
        </authorList>
    </citation>
    <scope>NUCLEOTIDE SEQUENCE</scope>
    <source>
        <strain evidence="6">MAG5</strain>
    </source>
</reference>
<keyword evidence="1 6" id="KW-0378">Hydrolase</keyword>
<feature type="transmembrane region" description="Helical" evidence="2">
    <location>
        <begin position="5"/>
        <end position="22"/>
    </location>
</feature>
<dbReference type="Gene3D" id="2.60.40.1190">
    <property type="match status" value="1"/>
</dbReference>
<dbReference type="EMBL" id="CP097899">
    <property type="protein sequence ID" value="URN93302.1"/>
    <property type="molecule type" value="Genomic_DNA"/>
</dbReference>
<dbReference type="InterPro" id="IPR029058">
    <property type="entry name" value="AB_hydrolase_fold"/>
</dbReference>
<dbReference type="Pfam" id="PF06452">
    <property type="entry name" value="CBM9_1"/>
    <property type="match status" value="1"/>
</dbReference>
<feature type="domain" description="Peptidase S9 prolyl oligopeptidase catalytic" evidence="3">
    <location>
        <begin position="235"/>
        <end position="300"/>
    </location>
</feature>
<evidence type="ECO:0000313" key="7">
    <source>
        <dbReference type="Proteomes" id="UP001056756"/>
    </source>
</evidence>
<dbReference type="PROSITE" id="PS51257">
    <property type="entry name" value="PROKAR_LIPOPROTEIN"/>
    <property type="match status" value="1"/>
</dbReference>
<proteinExistence type="predicted"/>
<dbReference type="AlphaFoldDB" id="A0A9J6ZAU3"/>
<dbReference type="GO" id="GO:0030246">
    <property type="term" value="F:carbohydrate binding"/>
    <property type="evidence" value="ECO:0007669"/>
    <property type="project" value="InterPro"/>
</dbReference>
<protein>
    <submittedName>
        <fullName evidence="6">Alpha/beta hydrolase fold domain-containing protein</fullName>
    </submittedName>
</protein>
<dbReference type="GO" id="GO:0006508">
    <property type="term" value="P:proteolysis"/>
    <property type="evidence" value="ECO:0007669"/>
    <property type="project" value="InterPro"/>
</dbReference>
<dbReference type="SUPFAM" id="SSF53474">
    <property type="entry name" value="alpha/beta-Hydrolases"/>
    <property type="match status" value="1"/>
</dbReference>
<dbReference type="GO" id="GO:0004553">
    <property type="term" value="F:hydrolase activity, hydrolyzing O-glycosyl compounds"/>
    <property type="evidence" value="ECO:0007669"/>
    <property type="project" value="InterPro"/>
</dbReference>
<dbReference type="InterPro" id="IPR001375">
    <property type="entry name" value="Peptidase_S9_cat"/>
</dbReference>
<keyword evidence="2" id="KW-1133">Transmembrane helix</keyword>
<evidence type="ECO:0000313" key="6">
    <source>
        <dbReference type="EMBL" id="URN93302.1"/>
    </source>
</evidence>
<evidence type="ECO:0000259" key="5">
    <source>
        <dbReference type="Pfam" id="PF20434"/>
    </source>
</evidence>
<dbReference type="InterPro" id="IPR010502">
    <property type="entry name" value="Carb-bd_dom_fam9"/>
</dbReference>
<keyword evidence="2" id="KW-0812">Transmembrane</keyword>
<dbReference type="Pfam" id="PF00326">
    <property type="entry name" value="Peptidase_S9"/>
    <property type="match status" value="1"/>
</dbReference>
<dbReference type="KEGG" id="plig:NAG76_15885"/>
<organism evidence="6 7">
    <name type="scientific">Candidatus Pristimantibacillus lignocellulolyticus</name>
    <dbReference type="NCBI Taxonomy" id="2994561"/>
    <lineage>
        <taxon>Bacteria</taxon>
        <taxon>Bacillati</taxon>
        <taxon>Bacillota</taxon>
        <taxon>Bacilli</taxon>
        <taxon>Bacillales</taxon>
        <taxon>Paenibacillaceae</taxon>
        <taxon>Candidatus Pristimantibacillus</taxon>
    </lineage>
</organism>
<name>A0A9J6ZAU3_9BACL</name>
<evidence type="ECO:0000256" key="2">
    <source>
        <dbReference type="SAM" id="Phobius"/>
    </source>
</evidence>
<gene>
    <name evidence="6" type="ORF">NAG76_15885</name>
</gene>
<dbReference type="Proteomes" id="UP001056756">
    <property type="component" value="Chromosome"/>
</dbReference>
<dbReference type="SUPFAM" id="SSF49344">
    <property type="entry name" value="CBD9-like"/>
    <property type="match status" value="1"/>
</dbReference>
<dbReference type="Pfam" id="PF20434">
    <property type="entry name" value="BD-FAE"/>
    <property type="match status" value="1"/>
</dbReference>
<feature type="domain" description="BD-FAE-like" evidence="5">
    <location>
        <begin position="94"/>
        <end position="225"/>
    </location>
</feature>
<dbReference type="InterPro" id="IPR049492">
    <property type="entry name" value="BD-FAE-like_dom"/>
</dbReference>
<evidence type="ECO:0000256" key="1">
    <source>
        <dbReference type="ARBA" id="ARBA00022801"/>
    </source>
</evidence>
<dbReference type="GO" id="GO:0008236">
    <property type="term" value="F:serine-type peptidase activity"/>
    <property type="evidence" value="ECO:0007669"/>
    <property type="project" value="InterPro"/>
</dbReference>
<sequence>MKRGLIYIVTIILIVLGCLLLMNNRDNESNSENQEKEVVVEDTVTTNAANINTTVSNGRDRVDYLTPTFEVKLKSDIVYASKRNETDVEEALKLDLYEPVGDDNEQRPIFMFIHGGGYTGGDKYDAAEFSSELAKRGYVVVSVNYRLKKDPFLNFSSTLSDAYEDISDVIEWIKDNAEIYGMDASQIVIGGDSAGGHLSINYINEYLTKDSSIAKSIIAIVDIYGGDLRISANSKLPPILIIHGTIDQLIPYVQSVRLAGQLNGIGVYNNLLTMEDVGHDYKNAKYFNEIIETTSHFLWNIRNSSDFAKLPENSGMSVASGDTFEIKLPEAYRGQSKEQLNIALPEDWLFISEDEGILRIQIPVGLKRGSHSLFVSRDGDSVTTRGFTLNVNVIDPLEVRYETFYDETNKAIKTHMEITNLSMNNFSGLVEANYETAQSTQGIYTSTIEELEPGNSVQLDIPELARGERTLKAYNEAGTLLQTAVNSFNALQLPKFRQLVEIDGNLSEWSDQSSFDVKDVKIIGWRGEGDVSATGYMSWDLDNLYLAVEVLDDKHAQSASGDAIWSGDSIQIGIAISNSDGTVPSESHEIGVALGDEGALYKWRWLTPRGFNIGDKVELQYAVVRTDAKTSYEIAIPWGELSNDMTQVKQGMKLKFSMLVNDNDGEGRRGWVEYNSGIGSAKDVNAFGDLYLAD</sequence>
<dbReference type="CDD" id="cd09621">
    <property type="entry name" value="CBM9_like_5"/>
    <property type="match status" value="1"/>
</dbReference>
<accession>A0A9J6ZAU3</accession>
<dbReference type="Gene3D" id="3.40.50.1820">
    <property type="entry name" value="alpha/beta hydrolase"/>
    <property type="match status" value="1"/>
</dbReference>